<gene>
    <name evidence="9" type="ORF">M406DRAFT_260907</name>
</gene>
<keyword evidence="10" id="KW-1185">Reference proteome</keyword>
<evidence type="ECO:0000256" key="6">
    <source>
        <dbReference type="ARBA" id="ARBA00023128"/>
    </source>
</evidence>
<dbReference type="PANTHER" id="PTHR48182">
    <property type="entry name" value="PROTEIN SERAC1"/>
    <property type="match status" value="1"/>
</dbReference>
<dbReference type="GO" id="GO:0016020">
    <property type="term" value="C:membrane"/>
    <property type="evidence" value="ECO:0007669"/>
    <property type="project" value="UniProtKB-SubCell"/>
</dbReference>
<comment type="similarity">
    <text evidence="4">Belongs to the putative lipase ROG1 family.</text>
</comment>
<evidence type="ECO:0000256" key="7">
    <source>
        <dbReference type="ARBA" id="ARBA00023136"/>
    </source>
</evidence>
<feature type="domain" description="DUF676" evidence="8">
    <location>
        <begin position="26"/>
        <end position="167"/>
    </location>
</feature>
<dbReference type="Gene3D" id="3.40.50.1820">
    <property type="entry name" value="alpha/beta hydrolase"/>
    <property type="match status" value="1"/>
</dbReference>
<proteinExistence type="inferred from homology"/>
<protein>
    <recommendedName>
        <fullName evidence="8">DUF676 domain-containing protein</fullName>
    </recommendedName>
</protein>
<dbReference type="OrthoDB" id="5086500at2759"/>
<dbReference type="GO" id="GO:0005783">
    <property type="term" value="C:endoplasmic reticulum"/>
    <property type="evidence" value="ECO:0007669"/>
    <property type="project" value="UniProtKB-SubCell"/>
</dbReference>
<accession>A0A9P4XZI8</accession>
<evidence type="ECO:0000259" key="8">
    <source>
        <dbReference type="Pfam" id="PF05057"/>
    </source>
</evidence>
<evidence type="ECO:0000256" key="3">
    <source>
        <dbReference type="ARBA" id="ARBA00004370"/>
    </source>
</evidence>
<dbReference type="GeneID" id="63834528"/>
<dbReference type="Pfam" id="PF05057">
    <property type="entry name" value="DUF676"/>
    <property type="match status" value="1"/>
</dbReference>
<evidence type="ECO:0000256" key="5">
    <source>
        <dbReference type="ARBA" id="ARBA00022824"/>
    </source>
</evidence>
<keyword evidence="6" id="KW-0496">Mitochondrion</keyword>
<dbReference type="InterPro" id="IPR052374">
    <property type="entry name" value="SERAC1"/>
</dbReference>
<comment type="subcellular location">
    <subcellularLocation>
        <location evidence="2">Endoplasmic reticulum</location>
    </subcellularLocation>
    <subcellularLocation>
        <location evidence="3">Membrane</location>
    </subcellularLocation>
    <subcellularLocation>
        <location evidence="1">Mitochondrion</location>
    </subcellularLocation>
</comment>
<comment type="caution">
    <text evidence="9">The sequence shown here is derived from an EMBL/GenBank/DDBJ whole genome shotgun (WGS) entry which is preliminary data.</text>
</comment>
<evidence type="ECO:0000313" key="10">
    <source>
        <dbReference type="Proteomes" id="UP000803844"/>
    </source>
</evidence>
<feature type="non-terminal residue" evidence="9">
    <location>
        <position position="1"/>
    </location>
</feature>
<keyword evidence="5" id="KW-0256">Endoplasmic reticulum</keyword>
<evidence type="ECO:0000256" key="1">
    <source>
        <dbReference type="ARBA" id="ARBA00004173"/>
    </source>
</evidence>
<name>A0A9P4XZI8_CRYP1</name>
<dbReference type="SUPFAM" id="SSF53474">
    <property type="entry name" value="alpha/beta-Hydrolases"/>
    <property type="match status" value="1"/>
</dbReference>
<reference evidence="9" key="1">
    <citation type="journal article" date="2020" name="Phytopathology">
        <title>Genome sequence of the chestnut blight fungus Cryphonectria parasitica EP155: A fundamental resource for an archetypical invasive plant pathogen.</title>
        <authorList>
            <person name="Crouch J.A."/>
            <person name="Dawe A."/>
            <person name="Aerts A."/>
            <person name="Barry K."/>
            <person name="Churchill A.C.L."/>
            <person name="Grimwood J."/>
            <person name="Hillman B."/>
            <person name="Milgroom M.G."/>
            <person name="Pangilinan J."/>
            <person name="Smith M."/>
            <person name="Salamov A."/>
            <person name="Schmutz J."/>
            <person name="Yadav J."/>
            <person name="Grigoriev I.V."/>
            <person name="Nuss D."/>
        </authorList>
    </citation>
    <scope>NUCLEOTIDE SEQUENCE</scope>
    <source>
        <strain evidence="9">EP155</strain>
    </source>
</reference>
<dbReference type="InterPro" id="IPR007751">
    <property type="entry name" value="DUF676_lipase-like"/>
</dbReference>
<keyword evidence="7" id="KW-0472">Membrane</keyword>
<dbReference type="GO" id="GO:0005739">
    <property type="term" value="C:mitochondrion"/>
    <property type="evidence" value="ECO:0007669"/>
    <property type="project" value="UniProtKB-SubCell"/>
</dbReference>
<dbReference type="PANTHER" id="PTHR48182:SF2">
    <property type="entry name" value="PROTEIN SERAC1"/>
    <property type="match status" value="1"/>
</dbReference>
<dbReference type="Proteomes" id="UP000803844">
    <property type="component" value="Unassembled WGS sequence"/>
</dbReference>
<evidence type="ECO:0000256" key="4">
    <source>
        <dbReference type="ARBA" id="ARBA00007920"/>
    </source>
</evidence>
<dbReference type="InterPro" id="IPR029058">
    <property type="entry name" value="AB_hydrolase_fold"/>
</dbReference>
<evidence type="ECO:0000313" key="9">
    <source>
        <dbReference type="EMBL" id="KAF3763781.1"/>
    </source>
</evidence>
<dbReference type="RefSeq" id="XP_040774742.1">
    <property type="nucleotide sequence ID" value="XM_040917399.1"/>
</dbReference>
<organism evidence="9 10">
    <name type="scientific">Cryphonectria parasitica (strain ATCC 38755 / EP155)</name>
    <dbReference type="NCBI Taxonomy" id="660469"/>
    <lineage>
        <taxon>Eukaryota</taxon>
        <taxon>Fungi</taxon>
        <taxon>Dikarya</taxon>
        <taxon>Ascomycota</taxon>
        <taxon>Pezizomycotina</taxon>
        <taxon>Sordariomycetes</taxon>
        <taxon>Sordariomycetidae</taxon>
        <taxon>Diaporthales</taxon>
        <taxon>Cryphonectriaceae</taxon>
        <taxon>Cryphonectria-Endothia species complex</taxon>
        <taxon>Cryphonectria</taxon>
    </lineage>
</organism>
<evidence type="ECO:0000256" key="2">
    <source>
        <dbReference type="ARBA" id="ARBA00004240"/>
    </source>
</evidence>
<dbReference type="EMBL" id="MU032349">
    <property type="protein sequence ID" value="KAF3763781.1"/>
    <property type="molecule type" value="Genomic_DNA"/>
</dbReference>
<sequence>QGTINKNIQRYDVTAVYTHPQAKVDIILIHGLNGNPTKTWTAGNGVYWPTDLLPKTLEEDGTQANIFVYGYNADVAGNKDKKPSTNFIHEHAQTLVSYLTSFRKRRKSQRNPIIWVAHSLGGILLKRVLEHSDHVRASAHEDDRAIYVSTYAIVFLGTPHEGSDLARWGEVLQGMVGRVPRRLFDSEPILIKTLRKDGETLANINANFINIQQRFKIHLVHENQKTDLKGTMSLIVDSKSAAPKWYNTTSYGIEADHSGMCKFASVDAPGYRQITSVMTDWVKESPEVIMYRWQVEDQDRRIRAQVELNERARPFVCLNPFSSKCTGVPFR</sequence>
<dbReference type="AlphaFoldDB" id="A0A9P4XZI8"/>